<dbReference type="PROSITE" id="PS51007">
    <property type="entry name" value="CYTC"/>
    <property type="match status" value="1"/>
</dbReference>
<sequence>MKEVINSNWSTGSTSADIVIGLMLVTAVMILCVAILMLKVIKFYVKESVSPTPFATPEEKERRRLEQEALQAIEDKKPSIWTKLMQLKPMEEEKNLVMEHKFDGIAELNNPTPAWFMILFYGTIIFAIGYLLTYDVLGYGKSQEEEYIAEIEQAAESKVAFLANPANAKNAVNENNMEQSKDEAIVKNGASLFANRCTPCHGEHGEGIVGPNLTDEYWLHGGKAKDVFKTIKYGVPEKGMIAWEKSLSAQQISDLTNYVLSLQGTKPAGAKAPQGNKE</sequence>
<dbReference type="Proteomes" id="UP000249754">
    <property type="component" value="Unassembled WGS sequence"/>
</dbReference>
<dbReference type="InterPro" id="IPR009056">
    <property type="entry name" value="Cyt_c-like_dom"/>
</dbReference>
<evidence type="ECO:0000313" key="8">
    <source>
        <dbReference type="Proteomes" id="UP000249754"/>
    </source>
</evidence>
<evidence type="ECO:0000259" key="6">
    <source>
        <dbReference type="PROSITE" id="PS51007"/>
    </source>
</evidence>
<evidence type="ECO:0000256" key="5">
    <source>
        <dbReference type="SAM" id="Phobius"/>
    </source>
</evidence>
<dbReference type="GO" id="GO:0009055">
    <property type="term" value="F:electron transfer activity"/>
    <property type="evidence" value="ECO:0007669"/>
    <property type="project" value="InterPro"/>
</dbReference>
<evidence type="ECO:0000256" key="1">
    <source>
        <dbReference type="ARBA" id="ARBA00022617"/>
    </source>
</evidence>
<dbReference type="PANTHER" id="PTHR33751">
    <property type="entry name" value="CBB3-TYPE CYTOCHROME C OXIDASE SUBUNIT FIXP"/>
    <property type="match status" value="1"/>
</dbReference>
<keyword evidence="5" id="KW-0812">Transmembrane</keyword>
<dbReference type="PANTHER" id="PTHR33751:SF1">
    <property type="entry name" value="CBB3-TYPE CYTOCHROME C OXIDASE SUBUNIT FIXP"/>
    <property type="match status" value="1"/>
</dbReference>
<dbReference type="EMBL" id="QLLR01000013">
    <property type="protein sequence ID" value="RAJ29587.1"/>
    <property type="molecule type" value="Genomic_DNA"/>
</dbReference>
<feature type="transmembrane region" description="Helical" evidence="5">
    <location>
        <begin position="114"/>
        <end position="132"/>
    </location>
</feature>
<dbReference type="InterPro" id="IPR050597">
    <property type="entry name" value="Cytochrome_c_Oxidase_Subunit"/>
</dbReference>
<dbReference type="Gene3D" id="6.10.280.130">
    <property type="match status" value="1"/>
</dbReference>
<evidence type="ECO:0000313" key="7">
    <source>
        <dbReference type="EMBL" id="RAJ29587.1"/>
    </source>
</evidence>
<feature type="transmembrane region" description="Helical" evidence="5">
    <location>
        <begin position="18"/>
        <end position="38"/>
    </location>
</feature>
<dbReference type="SUPFAM" id="SSF46626">
    <property type="entry name" value="Cytochrome c"/>
    <property type="match status" value="1"/>
</dbReference>
<dbReference type="STRING" id="188932.AY601_3174"/>
<dbReference type="Pfam" id="PF14715">
    <property type="entry name" value="FixP_N"/>
    <property type="match status" value="1"/>
</dbReference>
<evidence type="ECO:0000256" key="3">
    <source>
        <dbReference type="ARBA" id="ARBA00023004"/>
    </source>
</evidence>
<evidence type="ECO:0000256" key="2">
    <source>
        <dbReference type="ARBA" id="ARBA00022723"/>
    </source>
</evidence>
<dbReference type="InterPro" id="IPR038414">
    <property type="entry name" value="CcoP_N_sf"/>
</dbReference>
<keyword evidence="5" id="KW-1133">Transmembrane helix</keyword>
<keyword evidence="5" id="KW-0472">Membrane</keyword>
<dbReference type="Gene3D" id="1.10.760.10">
    <property type="entry name" value="Cytochrome c-like domain"/>
    <property type="match status" value="1"/>
</dbReference>
<keyword evidence="3 4" id="KW-0408">Iron</keyword>
<dbReference type="GO" id="GO:0046872">
    <property type="term" value="F:metal ion binding"/>
    <property type="evidence" value="ECO:0007669"/>
    <property type="project" value="UniProtKB-KW"/>
</dbReference>
<keyword evidence="2 4" id="KW-0479">Metal-binding</keyword>
<dbReference type="OrthoDB" id="9811281at2"/>
<name>A0A327SVE2_9SPHI</name>
<reference evidence="7 8" key="1">
    <citation type="submission" date="2018-06" db="EMBL/GenBank/DDBJ databases">
        <title>Genomic Encyclopedia of Archaeal and Bacterial Type Strains, Phase II (KMG-II): from individual species to whole genera.</title>
        <authorList>
            <person name="Goeker M."/>
        </authorList>
    </citation>
    <scope>NUCLEOTIDE SEQUENCE [LARGE SCALE GENOMIC DNA]</scope>
    <source>
        <strain evidence="7 8">DSM 14825</strain>
    </source>
</reference>
<feature type="domain" description="Cytochrome c" evidence="6">
    <location>
        <begin position="184"/>
        <end position="263"/>
    </location>
</feature>
<comment type="caution">
    <text evidence="7">The sequence shown here is derived from an EMBL/GenBank/DDBJ whole genome shotgun (WGS) entry which is preliminary data.</text>
</comment>
<dbReference type="GO" id="GO:0020037">
    <property type="term" value="F:heme binding"/>
    <property type="evidence" value="ECO:0007669"/>
    <property type="project" value="InterPro"/>
</dbReference>
<dbReference type="InterPro" id="IPR032858">
    <property type="entry name" value="CcoP_N"/>
</dbReference>
<keyword evidence="1 4" id="KW-0349">Heme</keyword>
<dbReference type="InterPro" id="IPR036909">
    <property type="entry name" value="Cyt_c-like_dom_sf"/>
</dbReference>
<gene>
    <name evidence="7" type="ORF">LY11_02851</name>
</gene>
<evidence type="ECO:0000256" key="4">
    <source>
        <dbReference type="PROSITE-ProRule" id="PRU00433"/>
    </source>
</evidence>
<dbReference type="AlphaFoldDB" id="A0A327SVE2"/>
<dbReference type="RefSeq" id="WP_111634310.1">
    <property type="nucleotide sequence ID" value="NZ_QLLR01000013.1"/>
</dbReference>
<proteinExistence type="predicted"/>
<protein>
    <submittedName>
        <fullName evidence="7">Cytochrome c oxidase cbb3-type subunit 3</fullName>
    </submittedName>
</protein>
<accession>A0A327SVE2</accession>
<organism evidence="7 8">
    <name type="scientific">Pedobacter cryoconitis</name>
    <dbReference type="NCBI Taxonomy" id="188932"/>
    <lineage>
        <taxon>Bacteria</taxon>
        <taxon>Pseudomonadati</taxon>
        <taxon>Bacteroidota</taxon>
        <taxon>Sphingobacteriia</taxon>
        <taxon>Sphingobacteriales</taxon>
        <taxon>Sphingobacteriaceae</taxon>
        <taxon>Pedobacter</taxon>
    </lineage>
</organism>
<dbReference type="Pfam" id="PF13442">
    <property type="entry name" value="Cytochrome_CBB3"/>
    <property type="match status" value="1"/>
</dbReference>